<reference evidence="4" key="1">
    <citation type="submission" date="2016-11" db="EMBL/GenBank/DDBJ databases">
        <title>The genome of Nicotiana attenuata.</title>
        <authorList>
            <person name="Xu S."/>
            <person name="Brockmoeller T."/>
            <person name="Gaquerel E."/>
            <person name="Navarro A."/>
            <person name="Kuhl H."/>
            <person name="Gase K."/>
            <person name="Ling Z."/>
            <person name="Zhou W."/>
            <person name="Kreitzer C."/>
            <person name="Stanke M."/>
            <person name="Tang H."/>
            <person name="Lyons E."/>
            <person name="Pandey P."/>
            <person name="Pandey S.P."/>
            <person name="Timmermann B."/>
            <person name="Baldwin I.T."/>
        </authorList>
    </citation>
    <scope>NUCLEOTIDE SEQUENCE [LARGE SCALE GENOMIC DNA]</scope>
    <source>
        <strain evidence="4">UT</strain>
    </source>
</reference>
<dbReference type="SMR" id="A0A314KT09"/>
<keyword evidence="1" id="KW-0547">Nucleotide-binding</keyword>
<evidence type="ECO:0000313" key="4">
    <source>
        <dbReference type="EMBL" id="OIT32237.1"/>
    </source>
</evidence>
<dbReference type="PROSITE" id="PS50011">
    <property type="entry name" value="PROTEIN_KINASE_DOM"/>
    <property type="match status" value="1"/>
</dbReference>
<dbReference type="EMBL" id="MJEQ01001098">
    <property type="protein sequence ID" value="OIT32237.1"/>
    <property type="molecule type" value="Genomic_DNA"/>
</dbReference>
<proteinExistence type="predicted"/>
<dbReference type="SUPFAM" id="SSF56112">
    <property type="entry name" value="Protein kinase-like (PK-like)"/>
    <property type="match status" value="1"/>
</dbReference>
<dbReference type="Pfam" id="PF00069">
    <property type="entry name" value="Pkinase"/>
    <property type="match status" value="1"/>
</dbReference>
<dbReference type="GO" id="GO:0005886">
    <property type="term" value="C:plasma membrane"/>
    <property type="evidence" value="ECO:0007669"/>
    <property type="project" value="TreeGrafter"/>
</dbReference>
<sequence>MHLNFAFRADASTYFEIEVGNLLNLPYENVATLVGYGKTREECFLITKWIPGGDLETRIGDLTWEQVKRILKGVAYALHMVHRTANTCILDLKPANILSNETTDPILCDFGLATSSKTYIGVDCGTSTYRDLKPGVS</sequence>
<dbReference type="GO" id="GO:0005524">
    <property type="term" value="F:ATP binding"/>
    <property type="evidence" value="ECO:0007669"/>
    <property type="project" value="UniProtKB-KW"/>
</dbReference>
<organism evidence="4 5">
    <name type="scientific">Nicotiana attenuata</name>
    <name type="common">Coyote tobacco</name>
    <dbReference type="NCBI Taxonomy" id="49451"/>
    <lineage>
        <taxon>Eukaryota</taxon>
        <taxon>Viridiplantae</taxon>
        <taxon>Streptophyta</taxon>
        <taxon>Embryophyta</taxon>
        <taxon>Tracheophyta</taxon>
        <taxon>Spermatophyta</taxon>
        <taxon>Magnoliopsida</taxon>
        <taxon>eudicotyledons</taxon>
        <taxon>Gunneridae</taxon>
        <taxon>Pentapetalae</taxon>
        <taxon>asterids</taxon>
        <taxon>lamiids</taxon>
        <taxon>Solanales</taxon>
        <taxon>Solanaceae</taxon>
        <taxon>Nicotianoideae</taxon>
        <taxon>Nicotianeae</taxon>
        <taxon>Nicotiana</taxon>
    </lineage>
</organism>
<accession>A0A314KT09</accession>
<evidence type="ECO:0000259" key="3">
    <source>
        <dbReference type="PROSITE" id="PS50011"/>
    </source>
</evidence>
<gene>
    <name evidence="4" type="primary">RPK2_1</name>
    <name evidence="4" type="ORF">A4A49_10607</name>
</gene>
<dbReference type="Gramene" id="OIT32237">
    <property type="protein sequence ID" value="OIT32237"/>
    <property type="gene ID" value="A4A49_10607"/>
</dbReference>
<dbReference type="InterPro" id="IPR011009">
    <property type="entry name" value="Kinase-like_dom_sf"/>
</dbReference>
<keyword evidence="2" id="KW-0067">ATP-binding</keyword>
<dbReference type="PANTHER" id="PTHR27001:SF118">
    <property type="entry name" value="OS01G0253100 PROTEIN"/>
    <property type="match status" value="1"/>
</dbReference>
<dbReference type="Proteomes" id="UP000187609">
    <property type="component" value="Unassembled WGS sequence"/>
</dbReference>
<comment type="caution">
    <text evidence="4">The sequence shown here is derived from an EMBL/GenBank/DDBJ whole genome shotgun (WGS) entry which is preliminary data.</text>
</comment>
<keyword evidence="5" id="KW-1185">Reference proteome</keyword>
<dbReference type="AlphaFoldDB" id="A0A314KT09"/>
<name>A0A314KT09_NICAT</name>
<dbReference type="GO" id="GO:0004672">
    <property type="term" value="F:protein kinase activity"/>
    <property type="evidence" value="ECO:0007669"/>
    <property type="project" value="InterPro"/>
</dbReference>
<evidence type="ECO:0000313" key="5">
    <source>
        <dbReference type="Proteomes" id="UP000187609"/>
    </source>
</evidence>
<dbReference type="InterPro" id="IPR000719">
    <property type="entry name" value="Prot_kinase_dom"/>
</dbReference>
<dbReference type="PANTHER" id="PTHR27001">
    <property type="entry name" value="OS01G0253100 PROTEIN"/>
    <property type="match status" value="1"/>
</dbReference>
<protein>
    <submittedName>
        <fullName evidence="4">Lrr receptor-like serinethreonine-protein kinase rpk2</fullName>
    </submittedName>
</protein>
<evidence type="ECO:0000256" key="1">
    <source>
        <dbReference type="ARBA" id="ARBA00022741"/>
    </source>
</evidence>
<feature type="domain" description="Protein kinase" evidence="3">
    <location>
        <begin position="1"/>
        <end position="137"/>
    </location>
</feature>
<dbReference type="Gene3D" id="1.10.510.10">
    <property type="entry name" value="Transferase(Phosphotransferase) domain 1"/>
    <property type="match status" value="1"/>
</dbReference>
<evidence type="ECO:0000256" key="2">
    <source>
        <dbReference type="ARBA" id="ARBA00022840"/>
    </source>
</evidence>